<dbReference type="PANTHER" id="PTHR36113:SF6">
    <property type="entry name" value="FOSFOMYCIN RESISTANCE PROTEIN FOSX"/>
    <property type="match status" value="1"/>
</dbReference>
<dbReference type="Gene3D" id="3.10.180.10">
    <property type="entry name" value="2,3-Dihydroxybiphenyl 1,2-Dioxygenase, domain 1"/>
    <property type="match status" value="1"/>
</dbReference>
<reference evidence="3 4" key="1">
    <citation type="submission" date="2018-05" db="EMBL/GenBank/DDBJ databases">
        <title>Lactobacillus sanfranciscensis Ah4 draft denome sequence.</title>
        <authorList>
            <person name="Zhang G."/>
        </authorList>
    </citation>
    <scope>NUCLEOTIDE SEQUENCE [LARGE SCALE GENOMIC DNA]</scope>
    <source>
        <strain evidence="3 4">Ah4</strain>
    </source>
</reference>
<dbReference type="Proteomes" id="UP000313312">
    <property type="component" value="Unassembled WGS sequence"/>
</dbReference>
<evidence type="ECO:0000259" key="2">
    <source>
        <dbReference type="PROSITE" id="PS51819"/>
    </source>
</evidence>
<dbReference type="SUPFAM" id="SSF54593">
    <property type="entry name" value="Glyoxalase/Bleomycin resistance protein/Dihydroxybiphenyl dioxygenase"/>
    <property type="match status" value="1"/>
</dbReference>
<accession>A0A5C4TKC9</accession>
<name>A0A5C4TKC9_FRUSA</name>
<dbReference type="InterPro" id="IPR051332">
    <property type="entry name" value="Fosfomycin_Res_Enzymes"/>
</dbReference>
<dbReference type="RefSeq" id="WP_103451007.1">
    <property type="nucleotide sequence ID" value="NZ_MIYB01000026.1"/>
</dbReference>
<keyword evidence="1" id="KW-0479">Metal-binding</keyword>
<dbReference type="PANTHER" id="PTHR36113">
    <property type="entry name" value="LYASE, PUTATIVE-RELATED-RELATED"/>
    <property type="match status" value="1"/>
</dbReference>
<dbReference type="AlphaFoldDB" id="A0A5C4TKC9"/>
<protein>
    <submittedName>
        <fullName evidence="3">VOC family protein</fullName>
    </submittedName>
</protein>
<proteinExistence type="predicted"/>
<evidence type="ECO:0000256" key="1">
    <source>
        <dbReference type="ARBA" id="ARBA00022723"/>
    </source>
</evidence>
<organism evidence="3 4">
    <name type="scientific">Fructilactobacillus sanfranciscensis</name>
    <name type="common">Lactobacillus sanfranciscensis</name>
    <dbReference type="NCBI Taxonomy" id="1625"/>
    <lineage>
        <taxon>Bacteria</taxon>
        <taxon>Bacillati</taxon>
        <taxon>Bacillota</taxon>
        <taxon>Bacilli</taxon>
        <taxon>Lactobacillales</taxon>
        <taxon>Lactobacillaceae</taxon>
        <taxon>Fructilactobacillus</taxon>
    </lineage>
</organism>
<dbReference type="InterPro" id="IPR004360">
    <property type="entry name" value="Glyas_Fos-R_dOase_dom"/>
</dbReference>
<comment type="caution">
    <text evidence="3">The sequence shown here is derived from an EMBL/GenBank/DDBJ whole genome shotgun (WGS) entry which is preliminary data.</text>
</comment>
<dbReference type="PROSITE" id="PS51819">
    <property type="entry name" value="VOC"/>
    <property type="match status" value="1"/>
</dbReference>
<dbReference type="InterPro" id="IPR029068">
    <property type="entry name" value="Glyas_Bleomycin-R_OHBP_Dase"/>
</dbReference>
<dbReference type="CDD" id="cd08352">
    <property type="entry name" value="VOC_Bs_YwkD_like"/>
    <property type="match status" value="1"/>
</dbReference>
<dbReference type="GO" id="GO:0046872">
    <property type="term" value="F:metal ion binding"/>
    <property type="evidence" value="ECO:0007669"/>
    <property type="project" value="UniProtKB-KW"/>
</dbReference>
<sequence length="127" mass="14869">MNFKQIYHIAIIGSDYAESLHFYRDVLGFEVIREHQRPDKDDVKIDLKINETTELELFIKPDAPRRVNYPEAQGLRHLAFATRQIETDIAELKSQGVEVEALRTDYYTGEKIVFFYDPDGLPIELHE</sequence>
<evidence type="ECO:0000313" key="4">
    <source>
        <dbReference type="Proteomes" id="UP000313312"/>
    </source>
</evidence>
<dbReference type="Pfam" id="PF00903">
    <property type="entry name" value="Glyoxalase"/>
    <property type="match status" value="1"/>
</dbReference>
<dbReference type="InterPro" id="IPR037478">
    <property type="entry name" value="YwkD-like_dom"/>
</dbReference>
<dbReference type="InterPro" id="IPR037523">
    <property type="entry name" value="VOC_core"/>
</dbReference>
<feature type="domain" description="VOC" evidence="2">
    <location>
        <begin position="5"/>
        <end position="127"/>
    </location>
</feature>
<evidence type="ECO:0000313" key="3">
    <source>
        <dbReference type="EMBL" id="TNK90628.1"/>
    </source>
</evidence>
<gene>
    <name evidence="3" type="ORF">DID87_02900</name>
</gene>
<dbReference type="EMBL" id="QFCR01000006">
    <property type="protein sequence ID" value="TNK90628.1"/>
    <property type="molecule type" value="Genomic_DNA"/>
</dbReference>